<dbReference type="PANTHER" id="PTHR34535">
    <property type="entry name" value="HYDROGENASE MATURATION FACTOR HYPA"/>
    <property type="match status" value="1"/>
</dbReference>
<keyword evidence="2" id="KW-0479">Metal-binding</keyword>
<organism evidence="4 5">
    <name type="scientific">candidate division WOR-1 bacterium RIFOXYB2_FULL_36_35</name>
    <dbReference type="NCBI Taxonomy" id="1802578"/>
    <lineage>
        <taxon>Bacteria</taxon>
        <taxon>Bacillati</taxon>
        <taxon>Saganbacteria</taxon>
    </lineage>
</organism>
<dbReference type="Pfam" id="PF01155">
    <property type="entry name" value="HypA"/>
    <property type="match status" value="1"/>
</dbReference>
<dbReference type="GO" id="GO:0008270">
    <property type="term" value="F:zinc ion binding"/>
    <property type="evidence" value="ECO:0007669"/>
    <property type="project" value="TreeGrafter"/>
</dbReference>
<evidence type="ECO:0000313" key="5">
    <source>
        <dbReference type="Proteomes" id="UP000177905"/>
    </source>
</evidence>
<evidence type="ECO:0008006" key="6">
    <source>
        <dbReference type="Google" id="ProtNLM"/>
    </source>
</evidence>
<evidence type="ECO:0000313" key="4">
    <source>
        <dbReference type="EMBL" id="OGC16717.1"/>
    </source>
</evidence>
<dbReference type="PANTHER" id="PTHR34535:SF3">
    <property type="entry name" value="HYDROGENASE MATURATION FACTOR HYPA"/>
    <property type="match status" value="1"/>
</dbReference>
<accession>A0A1F4S8K1</accession>
<keyword evidence="1" id="KW-0533">Nickel</keyword>
<evidence type="ECO:0000256" key="3">
    <source>
        <dbReference type="ARBA" id="ARBA00022833"/>
    </source>
</evidence>
<sequence length="80" mass="9087">MHEIHLLKDLLADVLKAAEENKAKKVTKVYLRMGEFTEINPEILKHFFAENSKGTMVEGADISIESSQARELRLLSIDCE</sequence>
<comment type="caution">
    <text evidence="4">The sequence shown here is derived from an EMBL/GenBank/DDBJ whole genome shotgun (WGS) entry which is preliminary data.</text>
</comment>
<gene>
    <name evidence="4" type="ORF">A2290_09405</name>
</gene>
<protein>
    <recommendedName>
        <fullName evidence="6">Hydrogenase nickel incorporation protein HypA</fullName>
    </recommendedName>
</protein>
<evidence type="ECO:0000256" key="1">
    <source>
        <dbReference type="ARBA" id="ARBA00022596"/>
    </source>
</evidence>
<dbReference type="GO" id="GO:0051604">
    <property type="term" value="P:protein maturation"/>
    <property type="evidence" value="ECO:0007669"/>
    <property type="project" value="InterPro"/>
</dbReference>
<keyword evidence="3" id="KW-0862">Zinc</keyword>
<dbReference type="Gene3D" id="3.30.2320.50">
    <property type="match status" value="1"/>
</dbReference>
<dbReference type="Proteomes" id="UP000177905">
    <property type="component" value="Unassembled WGS sequence"/>
</dbReference>
<name>A0A1F4S8K1_UNCSA</name>
<dbReference type="InterPro" id="IPR000688">
    <property type="entry name" value="HypA/HybF"/>
</dbReference>
<dbReference type="EMBL" id="MEUA01000004">
    <property type="protein sequence ID" value="OGC16717.1"/>
    <property type="molecule type" value="Genomic_DNA"/>
</dbReference>
<dbReference type="GO" id="GO:0016151">
    <property type="term" value="F:nickel cation binding"/>
    <property type="evidence" value="ECO:0007669"/>
    <property type="project" value="InterPro"/>
</dbReference>
<dbReference type="AlphaFoldDB" id="A0A1F4S8K1"/>
<reference evidence="4 5" key="1">
    <citation type="journal article" date="2016" name="Nat. Commun.">
        <title>Thousands of microbial genomes shed light on interconnected biogeochemical processes in an aquifer system.</title>
        <authorList>
            <person name="Anantharaman K."/>
            <person name="Brown C.T."/>
            <person name="Hug L.A."/>
            <person name="Sharon I."/>
            <person name="Castelle C.J."/>
            <person name="Probst A.J."/>
            <person name="Thomas B.C."/>
            <person name="Singh A."/>
            <person name="Wilkins M.J."/>
            <person name="Karaoz U."/>
            <person name="Brodie E.L."/>
            <person name="Williams K.H."/>
            <person name="Hubbard S.S."/>
            <person name="Banfield J.F."/>
        </authorList>
    </citation>
    <scope>NUCLEOTIDE SEQUENCE [LARGE SCALE GENOMIC DNA]</scope>
</reference>
<proteinExistence type="predicted"/>
<evidence type="ECO:0000256" key="2">
    <source>
        <dbReference type="ARBA" id="ARBA00022723"/>
    </source>
</evidence>